<dbReference type="Proteomes" id="UP001589813">
    <property type="component" value="Unassembled WGS sequence"/>
</dbReference>
<dbReference type="RefSeq" id="WP_377246135.1">
    <property type="nucleotide sequence ID" value="NZ_JBHLXP010000004.1"/>
</dbReference>
<evidence type="ECO:0000259" key="1">
    <source>
        <dbReference type="Pfam" id="PF13924"/>
    </source>
</evidence>
<dbReference type="InterPro" id="IPR024311">
    <property type="entry name" value="Lipocalin-like"/>
</dbReference>
<name>A0ABV6BFS2_9GAMM</name>
<organism evidence="2 3">
    <name type="scientific">Rheinheimera tilapiae</name>
    <dbReference type="NCBI Taxonomy" id="875043"/>
    <lineage>
        <taxon>Bacteria</taxon>
        <taxon>Pseudomonadati</taxon>
        <taxon>Pseudomonadota</taxon>
        <taxon>Gammaproteobacteria</taxon>
        <taxon>Chromatiales</taxon>
        <taxon>Chromatiaceae</taxon>
        <taxon>Rheinheimera</taxon>
    </lineage>
</organism>
<gene>
    <name evidence="2" type="ORF">ACFFJP_15615</name>
</gene>
<protein>
    <submittedName>
        <fullName evidence="2">Lipocalin-like domain-containing protein</fullName>
    </submittedName>
</protein>
<evidence type="ECO:0000313" key="3">
    <source>
        <dbReference type="Proteomes" id="UP001589813"/>
    </source>
</evidence>
<dbReference type="EMBL" id="JBHLXP010000004">
    <property type="protein sequence ID" value="MFC0049726.1"/>
    <property type="molecule type" value="Genomic_DNA"/>
</dbReference>
<sequence>MFINSAINKLATTKSSTAKSPTTKSVLSRILAVTALTTITASAGAIAAPEPHPLAGSWQMDSAWETLADGRRVTTYTEHPDGLLLIDANGRYSLQIFHPKRKKFAGSKGSGSAEEFKDAVLGSSTHFGTVSVNPVKQQLVFHIDAASYPNWDQTTQVRDFTLKDNVLSYAVPATASGNGTIAYSVWRRLP</sequence>
<proteinExistence type="predicted"/>
<feature type="domain" description="Lipocalin-like" evidence="1">
    <location>
        <begin position="56"/>
        <end position="188"/>
    </location>
</feature>
<comment type="caution">
    <text evidence="2">The sequence shown here is derived from an EMBL/GenBank/DDBJ whole genome shotgun (WGS) entry which is preliminary data.</text>
</comment>
<accession>A0ABV6BFS2</accession>
<evidence type="ECO:0000313" key="2">
    <source>
        <dbReference type="EMBL" id="MFC0049726.1"/>
    </source>
</evidence>
<reference evidence="2 3" key="1">
    <citation type="submission" date="2024-09" db="EMBL/GenBank/DDBJ databases">
        <authorList>
            <person name="Sun Q."/>
            <person name="Mori K."/>
        </authorList>
    </citation>
    <scope>NUCLEOTIDE SEQUENCE [LARGE SCALE GENOMIC DNA]</scope>
    <source>
        <strain evidence="2 3">KCTC 23315</strain>
    </source>
</reference>
<keyword evidence="3" id="KW-1185">Reference proteome</keyword>
<dbReference type="Pfam" id="PF13924">
    <property type="entry name" value="Lipocalin_5"/>
    <property type="match status" value="1"/>
</dbReference>